<protein>
    <submittedName>
        <fullName evidence="4">Transcriptional regulator, MarR family</fullName>
    </submittedName>
</protein>
<evidence type="ECO:0000256" key="1">
    <source>
        <dbReference type="ARBA" id="ARBA00004496"/>
    </source>
</evidence>
<name>A0A1C3N8G9_9ACTN</name>
<reference evidence="5" key="1">
    <citation type="submission" date="2016-06" db="EMBL/GenBank/DDBJ databases">
        <authorList>
            <person name="Varghese N."/>
            <person name="Submissions Spin"/>
        </authorList>
    </citation>
    <scope>NUCLEOTIDE SEQUENCE [LARGE SCALE GENOMIC DNA]</scope>
    <source>
        <strain evidence="5">DSM 45344</strain>
    </source>
</reference>
<dbReference type="InterPro" id="IPR011991">
    <property type="entry name" value="ArsR-like_HTH"/>
</dbReference>
<dbReference type="AlphaFoldDB" id="A0A1C3N8G9"/>
<evidence type="ECO:0000313" key="5">
    <source>
        <dbReference type="Proteomes" id="UP000199393"/>
    </source>
</evidence>
<dbReference type="STRING" id="307121.GA0070620_4440"/>
<dbReference type="EMBL" id="LT598496">
    <property type="protein sequence ID" value="SBV28881.1"/>
    <property type="molecule type" value="Genomic_DNA"/>
</dbReference>
<dbReference type="GO" id="GO:0005737">
    <property type="term" value="C:cytoplasm"/>
    <property type="evidence" value="ECO:0007669"/>
    <property type="project" value="UniProtKB-SubCell"/>
</dbReference>
<dbReference type="InterPro" id="IPR039422">
    <property type="entry name" value="MarR/SlyA-like"/>
</dbReference>
<dbReference type="RefSeq" id="WP_091593790.1">
    <property type="nucleotide sequence ID" value="NZ_JBHRWG010000004.1"/>
</dbReference>
<dbReference type="InterPro" id="IPR036388">
    <property type="entry name" value="WH-like_DNA-bd_sf"/>
</dbReference>
<dbReference type="SUPFAM" id="SSF46785">
    <property type="entry name" value="Winged helix' DNA-binding domain"/>
    <property type="match status" value="1"/>
</dbReference>
<sequence>MRDQIDDVDPLALEEQVCFALSVAARSVVAVYRPLLEPMGLTHPQYLVMLALWQHAPLSVRDLSRLLQLDPGTLSPLLKRLEVNGYVRRRRDPADERSLAVTLTASGQALRARAEEIPPAIVARLGLPVDDLRRLHSALTQVIAAANGATSPGAADSGAGDAAPPSPGGAAVDEPD</sequence>
<evidence type="ECO:0000256" key="2">
    <source>
        <dbReference type="SAM" id="MobiDB-lite"/>
    </source>
</evidence>
<dbReference type="Proteomes" id="UP000199393">
    <property type="component" value="Chromosome I"/>
</dbReference>
<dbReference type="InterPro" id="IPR000835">
    <property type="entry name" value="HTH_MarR-typ"/>
</dbReference>
<feature type="domain" description="HTH marR-type" evidence="3">
    <location>
        <begin position="14"/>
        <end position="144"/>
    </location>
</feature>
<dbReference type="Gene3D" id="1.10.10.10">
    <property type="entry name" value="Winged helix-like DNA-binding domain superfamily/Winged helix DNA-binding domain"/>
    <property type="match status" value="1"/>
</dbReference>
<proteinExistence type="predicted"/>
<dbReference type="Pfam" id="PF01047">
    <property type="entry name" value="MarR"/>
    <property type="match status" value="1"/>
</dbReference>
<dbReference type="PATRIC" id="fig|307121.4.peg.4534"/>
<dbReference type="CDD" id="cd00090">
    <property type="entry name" value="HTH_ARSR"/>
    <property type="match status" value="1"/>
</dbReference>
<dbReference type="GO" id="GO:0006950">
    <property type="term" value="P:response to stress"/>
    <property type="evidence" value="ECO:0007669"/>
    <property type="project" value="TreeGrafter"/>
</dbReference>
<evidence type="ECO:0000259" key="3">
    <source>
        <dbReference type="PROSITE" id="PS50995"/>
    </source>
</evidence>
<dbReference type="InterPro" id="IPR036390">
    <property type="entry name" value="WH_DNA-bd_sf"/>
</dbReference>
<dbReference type="PROSITE" id="PS50995">
    <property type="entry name" value="HTH_MARR_2"/>
    <property type="match status" value="1"/>
</dbReference>
<dbReference type="GO" id="GO:0003700">
    <property type="term" value="F:DNA-binding transcription factor activity"/>
    <property type="evidence" value="ECO:0007669"/>
    <property type="project" value="InterPro"/>
</dbReference>
<dbReference type="PRINTS" id="PR00598">
    <property type="entry name" value="HTHMARR"/>
</dbReference>
<feature type="region of interest" description="Disordered" evidence="2">
    <location>
        <begin position="149"/>
        <end position="176"/>
    </location>
</feature>
<dbReference type="OrthoDB" id="9806864at2"/>
<accession>A0A1C3N8G9</accession>
<dbReference type="SMART" id="SM00347">
    <property type="entry name" value="HTH_MARR"/>
    <property type="match status" value="1"/>
</dbReference>
<evidence type="ECO:0000313" key="4">
    <source>
        <dbReference type="EMBL" id="SBV28881.1"/>
    </source>
</evidence>
<keyword evidence="5" id="KW-1185">Reference proteome</keyword>
<dbReference type="PANTHER" id="PTHR33164:SF5">
    <property type="entry name" value="ORGANIC HYDROPEROXIDE RESISTANCE TRANSCRIPTIONAL REGULATOR"/>
    <property type="match status" value="1"/>
</dbReference>
<dbReference type="PANTHER" id="PTHR33164">
    <property type="entry name" value="TRANSCRIPTIONAL REGULATOR, MARR FAMILY"/>
    <property type="match status" value="1"/>
</dbReference>
<organism evidence="4 5">
    <name type="scientific">Micromonospora krabiensis</name>
    <dbReference type="NCBI Taxonomy" id="307121"/>
    <lineage>
        <taxon>Bacteria</taxon>
        <taxon>Bacillati</taxon>
        <taxon>Actinomycetota</taxon>
        <taxon>Actinomycetes</taxon>
        <taxon>Micromonosporales</taxon>
        <taxon>Micromonosporaceae</taxon>
        <taxon>Micromonospora</taxon>
    </lineage>
</organism>
<gene>
    <name evidence="4" type="ORF">GA0070620_4440</name>
</gene>
<comment type="subcellular location">
    <subcellularLocation>
        <location evidence="1">Cytoplasm</location>
    </subcellularLocation>
</comment>